<organism evidence="5 6">
    <name type="scientific">Shewanella aestuarii</name>
    <dbReference type="NCBI Taxonomy" id="1028752"/>
    <lineage>
        <taxon>Bacteria</taxon>
        <taxon>Pseudomonadati</taxon>
        <taxon>Pseudomonadota</taxon>
        <taxon>Gammaproteobacteria</taxon>
        <taxon>Alteromonadales</taxon>
        <taxon>Shewanellaceae</taxon>
        <taxon>Shewanella</taxon>
    </lineage>
</organism>
<dbReference type="InterPro" id="IPR011006">
    <property type="entry name" value="CheY-like_superfamily"/>
</dbReference>
<evidence type="ECO:0000256" key="2">
    <source>
        <dbReference type="PROSITE-ProRule" id="PRU00169"/>
    </source>
</evidence>
<dbReference type="InterPro" id="IPR001763">
    <property type="entry name" value="Rhodanese-like_dom"/>
</dbReference>
<dbReference type="SMART" id="SM00448">
    <property type="entry name" value="REC"/>
    <property type="match status" value="2"/>
</dbReference>
<evidence type="ECO:0000313" key="5">
    <source>
        <dbReference type="EMBL" id="QIR15660.1"/>
    </source>
</evidence>
<dbReference type="Pfam" id="PF00072">
    <property type="entry name" value="Response_reg"/>
    <property type="match status" value="2"/>
</dbReference>
<dbReference type="Gene3D" id="3.30.565.10">
    <property type="entry name" value="Histidine kinase-like ATPase, C-terminal domain"/>
    <property type="match status" value="1"/>
</dbReference>
<protein>
    <submittedName>
        <fullName evidence="5">Response regulator</fullName>
    </submittedName>
</protein>
<keyword evidence="6" id="KW-1185">Reference proteome</keyword>
<dbReference type="SUPFAM" id="SSF52172">
    <property type="entry name" value="CheY-like"/>
    <property type="match status" value="2"/>
</dbReference>
<feature type="domain" description="Response regulatory" evidence="3">
    <location>
        <begin position="154"/>
        <end position="270"/>
    </location>
</feature>
<evidence type="ECO:0000259" key="3">
    <source>
        <dbReference type="PROSITE" id="PS50110"/>
    </source>
</evidence>
<name>A0A6G9QM46_9GAMM</name>
<dbReference type="RefSeq" id="WP_167679516.1">
    <property type="nucleotide sequence ID" value="NZ_CP050313.1"/>
</dbReference>
<evidence type="ECO:0000256" key="1">
    <source>
        <dbReference type="ARBA" id="ARBA00022553"/>
    </source>
</evidence>
<dbReference type="InterPro" id="IPR050595">
    <property type="entry name" value="Bact_response_regulator"/>
</dbReference>
<dbReference type="InterPro" id="IPR036890">
    <property type="entry name" value="HATPase_C_sf"/>
</dbReference>
<comment type="caution">
    <text evidence="2">Lacks conserved residue(s) required for the propagation of feature annotation.</text>
</comment>
<dbReference type="AlphaFoldDB" id="A0A6G9QM46"/>
<evidence type="ECO:0000259" key="4">
    <source>
        <dbReference type="PROSITE" id="PS50206"/>
    </source>
</evidence>
<dbReference type="PANTHER" id="PTHR44591:SF3">
    <property type="entry name" value="RESPONSE REGULATORY DOMAIN-CONTAINING PROTEIN"/>
    <property type="match status" value="1"/>
</dbReference>
<dbReference type="SUPFAM" id="SSF55874">
    <property type="entry name" value="ATPase domain of HSP90 chaperone/DNA topoisomerase II/histidine kinase"/>
    <property type="match status" value="1"/>
</dbReference>
<dbReference type="KEGG" id="saes:HBH39_15175"/>
<evidence type="ECO:0000313" key="6">
    <source>
        <dbReference type="Proteomes" id="UP000502608"/>
    </source>
</evidence>
<dbReference type="PANTHER" id="PTHR44591">
    <property type="entry name" value="STRESS RESPONSE REGULATOR PROTEIN 1"/>
    <property type="match status" value="1"/>
</dbReference>
<feature type="modified residue" description="4-aspartylphosphate" evidence="2">
    <location>
        <position position="203"/>
    </location>
</feature>
<accession>A0A6G9QM46</accession>
<dbReference type="Gene3D" id="3.40.50.2300">
    <property type="match status" value="2"/>
</dbReference>
<dbReference type="PROSITE" id="PS50206">
    <property type="entry name" value="RHODANESE_3"/>
    <property type="match status" value="1"/>
</dbReference>
<keyword evidence="1 2" id="KW-0597">Phosphoprotein</keyword>
<reference evidence="5 6" key="1">
    <citation type="submission" date="2020-03" db="EMBL/GenBank/DDBJ databases">
        <title>Complete genome sequence of Shewanella sp.</title>
        <authorList>
            <person name="Kim Y.-S."/>
            <person name="Kim S.-J."/>
            <person name="Jung H.-K."/>
            <person name="Kim K.-H."/>
        </authorList>
    </citation>
    <scope>NUCLEOTIDE SEQUENCE [LARGE SCALE GENOMIC DNA]</scope>
    <source>
        <strain evidence="5 6">PN3F2</strain>
    </source>
</reference>
<dbReference type="InterPro" id="IPR001789">
    <property type="entry name" value="Sig_transdc_resp-reg_receiver"/>
</dbReference>
<feature type="domain" description="Rhodanese" evidence="4">
    <location>
        <begin position="21"/>
        <end position="54"/>
    </location>
</feature>
<feature type="domain" description="Response regulatory" evidence="3">
    <location>
        <begin position="9"/>
        <end position="126"/>
    </location>
</feature>
<dbReference type="EMBL" id="CP050313">
    <property type="protein sequence ID" value="QIR15660.1"/>
    <property type="molecule type" value="Genomic_DNA"/>
</dbReference>
<dbReference type="PROSITE" id="PS50110">
    <property type="entry name" value="RESPONSE_REGULATORY"/>
    <property type="match status" value="2"/>
</dbReference>
<dbReference type="Proteomes" id="UP000502608">
    <property type="component" value="Chromosome"/>
</dbReference>
<sequence>MANEFNKYNVLVVESVDNMRATIARMLLQMGFKNVYQAKDGVEAISYLGSHHIDLVVSELTLTRLDGLTLLSHIQADLDVRPIPFVIISSIVEHSLVKQAIEAGISQYIVKPFTFLIFKERISRALNQPFAIHRQPSAVNAVANVSDNQPEAFSILVVDDDAVVRQSLNDLLRPNYQVTLARSGVEAFSICQRDPVPDLILLDIVMPELDGISLLTKLKDHPETSHIDVIFLSGEDSTHSIVKGFELGAVDYLVKPILPLELAVRVKNHVENIQARRQANQQIDQIYQTIKMKRDYAELLQNHLKNQLTLIAESATMIKKNVHHKTQVETISSIIADGSKRMKQLIDVILTLHTVEDDIYPCKPQKFNIVELIEEVMRVNLVSLNQRNLETLQVFDDTDIKVFAELDLSRSMFNVMFQYFIHTSPRGAAVKVIIQRTDDAVVCMFANNSAILESECRLAFERNTTESAIGNVRYGLYLASKIAEIQQLSIHLQSDSIEGTRLWVSMPTS</sequence>
<gene>
    <name evidence="5" type="ORF">HBH39_15175</name>
</gene>
<proteinExistence type="predicted"/>
<dbReference type="GO" id="GO:0000160">
    <property type="term" value="P:phosphorelay signal transduction system"/>
    <property type="evidence" value="ECO:0007669"/>
    <property type="project" value="InterPro"/>
</dbReference>